<keyword evidence="11" id="KW-1185">Reference proteome</keyword>
<dbReference type="GO" id="GO:0055085">
    <property type="term" value="P:transmembrane transport"/>
    <property type="evidence" value="ECO:0007669"/>
    <property type="project" value="InterPro"/>
</dbReference>
<keyword evidence="4" id="KW-0472">Membrane</keyword>
<evidence type="ECO:0000256" key="2">
    <source>
        <dbReference type="ARBA" id="ARBA00022692"/>
    </source>
</evidence>
<dbReference type="EMBL" id="JAFBXE010000002">
    <property type="protein sequence ID" value="MBM2411379.1"/>
    <property type="molecule type" value="Genomic_DNA"/>
</dbReference>
<dbReference type="OrthoDB" id="7722272at2"/>
<dbReference type="GO" id="GO:0016020">
    <property type="term" value="C:membrane"/>
    <property type="evidence" value="ECO:0007669"/>
    <property type="project" value="UniProtKB-SubCell"/>
</dbReference>
<dbReference type="RefSeq" id="WP_085629234.1">
    <property type="nucleotide sequence ID" value="NZ_JAFBWU010000002.1"/>
</dbReference>
<accession>A0A9Q2P7I1</accession>
<comment type="subcellular location">
    <subcellularLocation>
        <location evidence="1">Membrane</location>
        <topology evidence="1">Single-pass membrane protein</topology>
    </subcellularLocation>
</comment>
<evidence type="ECO:0000256" key="4">
    <source>
        <dbReference type="ARBA" id="ARBA00023136"/>
    </source>
</evidence>
<protein>
    <submittedName>
        <fullName evidence="8">TonB family protein</fullName>
    </submittedName>
</protein>
<dbReference type="Proteomes" id="UP000755667">
    <property type="component" value="Unassembled WGS sequence"/>
</dbReference>
<dbReference type="EMBL" id="JAFBXF010000002">
    <property type="protein sequence ID" value="MBM2416046.1"/>
    <property type="molecule type" value="Genomic_DNA"/>
</dbReference>
<evidence type="ECO:0000256" key="6">
    <source>
        <dbReference type="SAM" id="SignalP"/>
    </source>
</evidence>
<dbReference type="AlphaFoldDB" id="A0A9Q2P7I1"/>
<evidence type="ECO:0000313" key="11">
    <source>
        <dbReference type="Proteomes" id="UP000809440"/>
    </source>
</evidence>
<proteinExistence type="predicted"/>
<feature type="compositionally biased region" description="Pro residues" evidence="5">
    <location>
        <begin position="115"/>
        <end position="127"/>
    </location>
</feature>
<feature type="compositionally biased region" description="Low complexity" evidence="5">
    <location>
        <begin position="193"/>
        <end position="221"/>
    </location>
</feature>
<keyword evidence="6" id="KW-0732">Signal</keyword>
<evidence type="ECO:0000313" key="9">
    <source>
        <dbReference type="EMBL" id="MBM2416046.1"/>
    </source>
</evidence>
<feature type="region of interest" description="Disordered" evidence="5">
    <location>
        <begin position="115"/>
        <end position="221"/>
    </location>
</feature>
<evidence type="ECO:0000256" key="1">
    <source>
        <dbReference type="ARBA" id="ARBA00004167"/>
    </source>
</evidence>
<evidence type="ECO:0000313" key="10">
    <source>
        <dbReference type="Proteomes" id="UP000755667"/>
    </source>
</evidence>
<dbReference type="Proteomes" id="UP000809440">
    <property type="component" value="Unassembled WGS sequence"/>
</dbReference>
<reference evidence="8 11" key="1">
    <citation type="submission" date="2021-01" db="EMBL/GenBank/DDBJ databases">
        <title>Diatom-associated Roseobacters Show Island Model of Population Structure.</title>
        <authorList>
            <person name="Qu L."/>
            <person name="Feng X."/>
            <person name="Chen Y."/>
            <person name="Li L."/>
            <person name="Wang X."/>
            <person name="Hu Z."/>
            <person name="Wang H."/>
            <person name="Luo H."/>
        </authorList>
    </citation>
    <scope>NUCLEOTIDE SEQUENCE</scope>
    <source>
        <strain evidence="9 11">CC28-63</strain>
        <strain evidence="8">CC28-69</strain>
    </source>
</reference>
<organism evidence="8 10">
    <name type="scientific">Marivita cryptomonadis</name>
    <dbReference type="NCBI Taxonomy" id="505252"/>
    <lineage>
        <taxon>Bacteria</taxon>
        <taxon>Pseudomonadati</taxon>
        <taxon>Pseudomonadota</taxon>
        <taxon>Alphaproteobacteria</taxon>
        <taxon>Rhodobacterales</taxon>
        <taxon>Roseobacteraceae</taxon>
        <taxon>Marivita</taxon>
    </lineage>
</organism>
<evidence type="ECO:0000259" key="7">
    <source>
        <dbReference type="PROSITE" id="PS52015"/>
    </source>
</evidence>
<sequence>MRIMELTAFIALSGALHAATLVVAPFPGGGSSGGQGGTADVTLQAATPTLAAMVQDWDRVPEVSDAPALAVPDATTPPVRPAQDMAPAPRPQIAALAAPNTARDVPRIDTRLPAPPVPFAAPAPDALPLPKANATAMPNTPRAESDVRPSAPVQPRVTDSAPTMPKVDSTPAAPRIAPLASLRPESRPERRVAAPSAARPAQTAKGNGAKPVTAAAPARAAPVAKGPSAAQLARLEQQWGAQITSALRRAHRPPRGVAGTVKLVIAITPAGHVAGVSLAGSSGNTRLDQAALAAVKRARFPRAPEGLNKSSYRFSQRLTVSR</sequence>
<evidence type="ECO:0000256" key="3">
    <source>
        <dbReference type="ARBA" id="ARBA00022989"/>
    </source>
</evidence>
<dbReference type="SUPFAM" id="SSF74653">
    <property type="entry name" value="TolA/TonB C-terminal domain"/>
    <property type="match status" value="1"/>
</dbReference>
<dbReference type="NCBIfam" id="TIGR01352">
    <property type="entry name" value="tonB_Cterm"/>
    <property type="match status" value="1"/>
</dbReference>
<gene>
    <name evidence="8" type="ORF">JQX41_03620</name>
    <name evidence="9" type="ORF">JQX48_03620</name>
</gene>
<dbReference type="Gene3D" id="3.30.1150.10">
    <property type="match status" value="1"/>
</dbReference>
<dbReference type="Pfam" id="PF03544">
    <property type="entry name" value="TonB_C"/>
    <property type="match status" value="1"/>
</dbReference>
<evidence type="ECO:0000313" key="8">
    <source>
        <dbReference type="EMBL" id="MBM2411379.1"/>
    </source>
</evidence>
<feature type="signal peptide" evidence="6">
    <location>
        <begin position="1"/>
        <end position="18"/>
    </location>
</feature>
<dbReference type="GeneID" id="62640974"/>
<keyword evidence="3" id="KW-1133">Transmembrane helix</keyword>
<evidence type="ECO:0000256" key="5">
    <source>
        <dbReference type="SAM" id="MobiDB-lite"/>
    </source>
</evidence>
<comment type="caution">
    <text evidence="8">The sequence shown here is derived from an EMBL/GenBank/DDBJ whole genome shotgun (WGS) entry which is preliminary data.</text>
</comment>
<feature type="chain" id="PRO_5040216712" evidence="6">
    <location>
        <begin position="19"/>
        <end position="322"/>
    </location>
</feature>
<keyword evidence="2" id="KW-0812">Transmembrane</keyword>
<name>A0A9Q2P7I1_9RHOB</name>
<dbReference type="InterPro" id="IPR006260">
    <property type="entry name" value="TonB/TolA_C"/>
</dbReference>
<dbReference type="PROSITE" id="PS52015">
    <property type="entry name" value="TONB_CTD"/>
    <property type="match status" value="1"/>
</dbReference>
<feature type="domain" description="TonB C-terminal" evidence="7">
    <location>
        <begin position="233"/>
        <end position="322"/>
    </location>
</feature>
<dbReference type="InterPro" id="IPR037682">
    <property type="entry name" value="TonB_C"/>
</dbReference>